<evidence type="ECO:0000313" key="1">
    <source>
        <dbReference type="EMBL" id="GCE10260.1"/>
    </source>
</evidence>
<dbReference type="Proteomes" id="UP000287352">
    <property type="component" value="Unassembled WGS sequence"/>
</dbReference>
<dbReference type="AlphaFoldDB" id="A0A401ZU10"/>
<dbReference type="InterPro" id="IPR029016">
    <property type="entry name" value="GAF-like_dom_sf"/>
</dbReference>
<name>A0A401ZU10_9CHLR</name>
<proteinExistence type="predicted"/>
<protein>
    <submittedName>
        <fullName evidence="1">Uncharacterized protein</fullName>
    </submittedName>
</protein>
<gene>
    <name evidence="1" type="ORF">KTT_01190</name>
</gene>
<evidence type="ECO:0000313" key="2">
    <source>
        <dbReference type="Proteomes" id="UP000287352"/>
    </source>
</evidence>
<dbReference type="SUPFAM" id="SSF55781">
    <property type="entry name" value="GAF domain-like"/>
    <property type="match status" value="1"/>
</dbReference>
<comment type="caution">
    <text evidence="1">The sequence shown here is derived from an EMBL/GenBank/DDBJ whole genome shotgun (WGS) entry which is preliminary data.</text>
</comment>
<reference evidence="2" key="1">
    <citation type="submission" date="2018-12" db="EMBL/GenBank/DDBJ databases">
        <title>Tengunoibacter tsumagoiensis gen. nov., sp. nov., Dictyobacter kobayashii sp. nov., D. alpinus sp. nov., and D. joshuensis sp. nov. and description of Dictyobacteraceae fam. nov. within the order Ktedonobacterales isolated from Tengu-no-mugimeshi.</title>
        <authorList>
            <person name="Wang C.M."/>
            <person name="Zheng Y."/>
            <person name="Sakai Y."/>
            <person name="Toyoda A."/>
            <person name="Minakuchi Y."/>
            <person name="Abe K."/>
            <person name="Yokota A."/>
            <person name="Yabe S."/>
        </authorList>
    </citation>
    <scope>NUCLEOTIDE SEQUENCE [LARGE SCALE GENOMIC DNA]</scope>
    <source>
        <strain evidence="2">Uno3</strain>
    </source>
</reference>
<dbReference type="EMBL" id="BIFR01000001">
    <property type="protein sequence ID" value="GCE10260.1"/>
    <property type="molecule type" value="Genomic_DNA"/>
</dbReference>
<organism evidence="1 2">
    <name type="scientific">Tengunoibacter tsumagoiensis</name>
    <dbReference type="NCBI Taxonomy" id="2014871"/>
    <lineage>
        <taxon>Bacteria</taxon>
        <taxon>Bacillati</taxon>
        <taxon>Chloroflexota</taxon>
        <taxon>Ktedonobacteria</taxon>
        <taxon>Ktedonobacterales</taxon>
        <taxon>Dictyobacteraceae</taxon>
        <taxon>Tengunoibacter</taxon>
    </lineage>
</organism>
<keyword evidence="2" id="KW-1185">Reference proteome</keyword>
<accession>A0A401ZU10</accession>
<dbReference type="Gene3D" id="3.30.450.40">
    <property type="match status" value="1"/>
</dbReference>
<sequence length="398" mass="44657">MYGVAEAAIFAQDEIYQAGKTRRMRENHRFYECANGTFCGMKNKHVNLYAILCLNKYGKKGEVISMQDAKRSEALKELREAIGTIFAQQPERDRLLQETHISLSTLRRWLNGDSEPRLANLQLLVEKCQPEARTMLQRSIQQVWPGSAMREPTRESMTSKLQLPQASVPAEFYERVHVALAETPDSLRFWSVCQLVLKQALQHLDPDLTGLLLTVVQCVPPLESQKIRYLHESVRVGTPPWKGELETRSIFLGAESLPGAAISSFQILIEQNRGQRHTERGSIAATPILRAGRIAGCLVAESLQPRYFSSALCSLLKNYATLLAIAIDPADFYERVQIGLVLLPPAEEQKAVLNSYQQRKMAAMRTLQLDGTQAELYVLQQMGAELAAYALQKGAITD</sequence>